<organism evidence="1 2">
    <name type="scientific">Autumnicola tepida</name>
    <dbReference type="NCBI Taxonomy" id="3075595"/>
    <lineage>
        <taxon>Bacteria</taxon>
        <taxon>Pseudomonadati</taxon>
        <taxon>Bacteroidota</taxon>
        <taxon>Flavobacteriia</taxon>
        <taxon>Flavobacteriales</taxon>
        <taxon>Flavobacteriaceae</taxon>
        <taxon>Autumnicola</taxon>
    </lineage>
</organism>
<dbReference type="EMBL" id="JAVRHQ010000036">
    <property type="protein sequence ID" value="MDT0644814.1"/>
    <property type="molecule type" value="Genomic_DNA"/>
</dbReference>
<sequence>MKTSYLTSAVKQFEYYKMLGEKAMAQLPDDALFWQYNGESNSIAVIVKHLAGNMLSRFTDFLTADGEKGWRNRDAEFVNNFTNREELLNYWNKGWECLFTTLANLQEEQLEDLVYIRNEGHTIVEALNRQLAHYPYHIGQIIYIAKMVRDDKWESLSIPRNKSNDYNNRKFAGEKTKRHFTDNV</sequence>
<dbReference type="InterPro" id="IPR034660">
    <property type="entry name" value="DinB/YfiT-like"/>
</dbReference>
<reference evidence="1 2" key="1">
    <citation type="submission" date="2023-09" db="EMBL/GenBank/DDBJ databases">
        <authorList>
            <person name="Rey-Velasco X."/>
        </authorList>
    </citation>
    <scope>NUCLEOTIDE SEQUENCE [LARGE SCALE GENOMIC DNA]</scope>
    <source>
        <strain evidence="1 2">F363</strain>
    </source>
</reference>
<dbReference type="InterPro" id="IPR011466">
    <property type="entry name" value="DUF1572"/>
</dbReference>
<evidence type="ECO:0000313" key="1">
    <source>
        <dbReference type="EMBL" id="MDT0644814.1"/>
    </source>
</evidence>
<dbReference type="SUPFAM" id="SSF109854">
    <property type="entry name" value="DinB/YfiT-like putative metalloenzymes"/>
    <property type="match status" value="1"/>
</dbReference>
<name>A0ABU3CEN8_9FLAO</name>
<dbReference type="Proteomes" id="UP001262889">
    <property type="component" value="Unassembled WGS sequence"/>
</dbReference>
<dbReference type="Pfam" id="PF07609">
    <property type="entry name" value="DUF1572"/>
    <property type="match status" value="1"/>
</dbReference>
<keyword evidence="2" id="KW-1185">Reference proteome</keyword>
<accession>A0ABU3CEN8</accession>
<dbReference type="Gene3D" id="1.20.120.450">
    <property type="entry name" value="dinb family like domain"/>
    <property type="match status" value="1"/>
</dbReference>
<gene>
    <name evidence="1" type="ORF">RM553_18380</name>
</gene>
<proteinExistence type="predicted"/>
<dbReference type="RefSeq" id="WP_311536429.1">
    <property type="nucleotide sequence ID" value="NZ_JAVRHQ010000036.1"/>
</dbReference>
<comment type="caution">
    <text evidence="1">The sequence shown here is derived from an EMBL/GenBank/DDBJ whole genome shotgun (WGS) entry which is preliminary data.</text>
</comment>
<evidence type="ECO:0000313" key="2">
    <source>
        <dbReference type="Proteomes" id="UP001262889"/>
    </source>
</evidence>
<protein>
    <submittedName>
        <fullName evidence="1">DUF1572 domain-containing protein</fullName>
    </submittedName>
</protein>